<dbReference type="GO" id="GO:0008270">
    <property type="term" value="F:zinc ion binding"/>
    <property type="evidence" value="ECO:0007669"/>
    <property type="project" value="InterPro"/>
</dbReference>
<dbReference type="EMBL" id="CDGG01000001">
    <property type="protein sequence ID" value="CEI83640.1"/>
    <property type="molecule type" value="Genomic_DNA"/>
</dbReference>
<keyword evidence="4" id="KW-1185">Reference proteome</keyword>
<dbReference type="InterPro" id="IPR050700">
    <property type="entry name" value="YIM1/Zinc_Alcohol_DH_Fams"/>
</dbReference>
<feature type="domain" description="Enoyl reductase (ER)" evidence="2">
    <location>
        <begin position="10"/>
        <end position="309"/>
    </location>
</feature>
<dbReference type="InterPro" id="IPR011032">
    <property type="entry name" value="GroES-like_sf"/>
</dbReference>
<proteinExistence type="predicted"/>
<dbReference type="InterPro" id="IPR002364">
    <property type="entry name" value="Quin_OxRdtase/zeta-crystal_CS"/>
</dbReference>
<evidence type="ECO:0000256" key="1">
    <source>
        <dbReference type="ARBA" id="ARBA00023002"/>
    </source>
</evidence>
<dbReference type="Pfam" id="PF08240">
    <property type="entry name" value="ADH_N"/>
    <property type="match status" value="1"/>
</dbReference>
<dbReference type="CDD" id="cd05289">
    <property type="entry name" value="MDR_like_2"/>
    <property type="match status" value="1"/>
</dbReference>
<reference evidence="3 4" key="1">
    <citation type="submission" date="2014-11" db="EMBL/GenBank/DDBJ databases">
        <authorList>
            <person name="Urmite Genomes Urmite Genomes"/>
        </authorList>
    </citation>
    <scope>NUCLEOTIDE SEQUENCE [LARGE SCALE GENOMIC DNA]</scope>
    <source>
        <strain evidence="3 4">Oc5</strain>
    </source>
</reference>
<name>A0A0A1ME35_9BACI</name>
<dbReference type="Gene3D" id="3.90.180.10">
    <property type="entry name" value="Medium-chain alcohol dehydrogenases, catalytic domain"/>
    <property type="match status" value="1"/>
</dbReference>
<dbReference type="SUPFAM" id="SSF51735">
    <property type="entry name" value="NAD(P)-binding Rossmann-fold domains"/>
    <property type="match status" value="1"/>
</dbReference>
<evidence type="ECO:0000313" key="3">
    <source>
        <dbReference type="EMBL" id="CEI83640.1"/>
    </source>
</evidence>
<dbReference type="InterPro" id="IPR020843">
    <property type="entry name" value="ER"/>
</dbReference>
<gene>
    <name evidence="3" type="ORF">BN997_03557</name>
</gene>
<dbReference type="InterPro" id="IPR013154">
    <property type="entry name" value="ADH-like_N"/>
</dbReference>
<dbReference type="Proteomes" id="UP000040453">
    <property type="component" value="Unassembled WGS sequence"/>
</dbReference>
<dbReference type="SMART" id="SM00829">
    <property type="entry name" value="PKS_ER"/>
    <property type="match status" value="1"/>
</dbReference>
<dbReference type="PANTHER" id="PTHR11695">
    <property type="entry name" value="ALCOHOL DEHYDROGENASE RELATED"/>
    <property type="match status" value="1"/>
</dbReference>
<evidence type="ECO:0000259" key="2">
    <source>
        <dbReference type="SMART" id="SM00829"/>
    </source>
</evidence>
<keyword evidence="1" id="KW-0560">Oxidoreductase</keyword>
<accession>A0A0A1ME35</accession>
<evidence type="ECO:0000313" key="4">
    <source>
        <dbReference type="Proteomes" id="UP000040453"/>
    </source>
</evidence>
<protein>
    <submittedName>
        <fullName evidence="3">Zinc-type alcohol dehydrogenase-like protein</fullName>
    </submittedName>
</protein>
<dbReference type="OrthoDB" id="9792162at2"/>
<dbReference type="Gene3D" id="3.40.50.720">
    <property type="entry name" value="NAD(P)-binding Rossmann-like Domain"/>
    <property type="match status" value="1"/>
</dbReference>
<sequence>MKAIIIEQYGDANQLKEKDDIPVPEIKDNQVLVEMHATSINPIDWKLREGYLQEGVPFEFPIILGWDAAGVIKQVGKNVTSFQVGDEIFARPALTRNGTYAAYTAVDEKLLAMKPKNISFEEAAAVPLAGLTAWQCLVNFSEIKKGDRVLIHAGSGGVGSMAIQIAKSFDAYVASTASGKNETFLKELGVDQFINYKEEDFEDVLQDYDIVVDTLGGEILNKSFHVLKEGGRLVSIAGQPDEKLAKQKGVKAGFLWLEPDGGELSELGKLMEDGKLKPYIGHTFPLIENGLKEAHRLSETHHAKGKIVIQIK</sequence>
<dbReference type="AlphaFoldDB" id="A0A0A1ME35"/>
<dbReference type="GO" id="GO:0016491">
    <property type="term" value="F:oxidoreductase activity"/>
    <property type="evidence" value="ECO:0007669"/>
    <property type="project" value="UniProtKB-KW"/>
</dbReference>
<dbReference type="RefSeq" id="WP_042534003.1">
    <property type="nucleotide sequence ID" value="NZ_CDGG01000001.1"/>
</dbReference>
<dbReference type="SUPFAM" id="SSF50129">
    <property type="entry name" value="GroES-like"/>
    <property type="match status" value="1"/>
</dbReference>
<dbReference type="STRING" id="545501.BN997_03557"/>
<dbReference type="PANTHER" id="PTHR11695:SF294">
    <property type="entry name" value="RETICULON-4-INTERACTING PROTEIN 1, MITOCHONDRIAL"/>
    <property type="match status" value="1"/>
</dbReference>
<dbReference type="InterPro" id="IPR036291">
    <property type="entry name" value="NAD(P)-bd_dom_sf"/>
</dbReference>
<organism evidence="3 4">
    <name type="scientific">Oceanobacillus oncorhynchi</name>
    <dbReference type="NCBI Taxonomy" id="545501"/>
    <lineage>
        <taxon>Bacteria</taxon>
        <taxon>Bacillati</taxon>
        <taxon>Bacillota</taxon>
        <taxon>Bacilli</taxon>
        <taxon>Bacillales</taxon>
        <taxon>Bacillaceae</taxon>
        <taxon>Oceanobacillus</taxon>
    </lineage>
</organism>
<dbReference type="PROSITE" id="PS01162">
    <property type="entry name" value="QOR_ZETA_CRYSTAL"/>
    <property type="match status" value="1"/>
</dbReference>
<dbReference type="Pfam" id="PF13602">
    <property type="entry name" value="ADH_zinc_N_2"/>
    <property type="match status" value="1"/>
</dbReference>